<dbReference type="RefSeq" id="WP_215628427.1">
    <property type="nucleotide sequence ID" value="NZ_CP067089.2"/>
</dbReference>
<dbReference type="GO" id="GO:0036307">
    <property type="term" value="F:23S rRNA (adenine(2030)-N(6))-methyltransferase activity"/>
    <property type="evidence" value="ECO:0007669"/>
    <property type="project" value="UniProtKB-UniRule"/>
</dbReference>
<protein>
    <recommendedName>
        <fullName evidence="1">Ribosomal RNA large subunit methyltransferase J</fullName>
        <ecNumber evidence="1">2.1.1.266</ecNumber>
    </recommendedName>
    <alternativeName>
        <fullName evidence="1">23S rRNA (adenine(2030)-N6)-methyltransferase</fullName>
    </alternativeName>
    <alternativeName>
        <fullName evidence="1">23S rRNA m6A2030 methyltransferase</fullName>
    </alternativeName>
</protein>
<sequence>MLSYRHAFHAGNAGDVLKHSVLGFCLSYLGKKDKPYTYIDTHAGAGGYSLNRGFAAKNREWEAGIARITADETVRACPLFGPYFSVLGRDFPDNDWYPGSPLIAQTLLRGQDEAFCFELHRADFTLLQENLGKDRRFHPRNEDGLGALKGLLPPRSGRGCVFIDPSYEMKTDYEQIPQALAMGIRRFPAGVYIIWFPLLNRREAREFPAVLMELYQGNRCCVTLQTSPVPPSERGMYGSGLAVFNPPWVLKEALEESLPALAAALGGSWRLSWTD</sequence>
<dbReference type="EMBL" id="CP067089">
    <property type="protein sequence ID" value="QQO11118.1"/>
    <property type="molecule type" value="Genomic_DNA"/>
</dbReference>
<dbReference type="SUPFAM" id="SSF53335">
    <property type="entry name" value="S-adenosyl-L-methionine-dependent methyltransferases"/>
    <property type="match status" value="1"/>
</dbReference>
<dbReference type="InterPro" id="IPR007473">
    <property type="entry name" value="RlmJ"/>
</dbReference>
<dbReference type="HAMAP" id="MF_00934">
    <property type="entry name" value="23SrRNA_methyltr_J"/>
    <property type="match status" value="1"/>
</dbReference>
<dbReference type="GO" id="GO:0005829">
    <property type="term" value="C:cytosol"/>
    <property type="evidence" value="ECO:0007669"/>
    <property type="project" value="TreeGrafter"/>
</dbReference>
<keyword evidence="1" id="KW-0949">S-adenosyl-L-methionine</keyword>
<dbReference type="GO" id="GO:0070475">
    <property type="term" value="P:rRNA base methylation"/>
    <property type="evidence" value="ECO:0007669"/>
    <property type="project" value="UniProtKB-UniRule"/>
</dbReference>
<keyword evidence="1" id="KW-0694">RNA-binding</keyword>
<reference evidence="2" key="1">
    <citation type="submission" date="2021-01" db="EMBL/GenBank/DDBJ databases">
        <title>Description of Breznakiella homolactica.</title>
        <authorList>
            <person name="Song Y."/>
            <person name="Brune A."/>
        </authorList>
    </citation>
    <scope>NUCLEOTIDE SEQUENCE</scope>
    <source>
        <strain evidence="2">RmG30</strain>
    </source>
</reference>
<comment type="catalytic activity">
    <reaction evidence="1">
        <text>adenosine(2030) in 23S rRNA + S-adenosyl-L-methionine = N(6)-methyladenosine(2030) in 23S rRNA + S-adenosyl-L-homocysteine + H(+)</text>
        <dbReference type="Rhea" id="RHEA:43736"/>
        <dbReference type="Rhea" id="RHEA-COMP:10668"/>
        <dbReference type="Rhea" id="RHEA-COMP:10669"/>
        <dbReference type="ChEBI" id="CHEBI:15378"/>
        <dbReference type="ChEBI" id="CHEBI:57856"/>
        <dbReference type="ChEBI" id="CHEBI:59789"/>
        <dbReference type="ChEBI" id="CHEBI:74411"/>
        <dbReference type="ChEBI" id="CHEBI:74449"/>
        <dbReference type="EC" id="2.1.1.266"/>
    </reaction>
</comment>
<keyword evidence="1" id="KW-0489">Methyltransferase</keyword>
<gene>
    <name evidence="1" type="primary">rlmJ</name>
    <name evidence="2" type="ORF">JFL75_09435</name>
</gene>
<name>A0A7T8BDC8_9SPIR</name>
<dbReference type="InterPro" id="IPR029063">
    <property type="entry name" value="SAM-dependent_MTases_sf"/>
</dbReference>
<dbReference type="GO" id="GO:0003723">
    <property type="term" value="F:RNA binding"/>
    <property type="evidence" value="ECO:0007669"/>
    <property type="project" value="UniProtKB-UniRule"/>
</dbReference>
<feature type="binding site" evidence="1">
    <location>
        <position position="118"/>
    </location>
    <ligand>
        <name>S-adenosyl-L-methionine</name>
        <dbReference type="ChEBI" id="CHEBI:59789"/>
    </ligand>
</feature>
<accession>A0A7T8BDC8</accession>
<organism evidence="2 3">
    <name type="scientific">Breznakiella homolactica</name>
    <dbReference type="NCBI Taxonomy" id="2798577"/>
    <lineage>
        <taxon>Bacteria</taxon>
        <taxon>Pseudomonadati</taxon>
        <taxon>Spirochaetota</taxon>
        <taxon>Spirochaetia</taxon>
        <taxon>Spirochaetales</taxon>
        <taxon>Breznakiellaceae</taxon>
        <taxon>Breznakiella</taxon>
    </lineage>
</organism>
<dbReference type="Proteomes" id="UP000595917">
    <property type="component" value="Chromosome"/>
</dbReference>
<feature type="binding site" evidence="1">
    <location>
        <position position="19"/>
    </location>
    <ligand>
        <name>S-adenosyl-L-methionine</name>
        <dbReference type="ChEBI" id="CHEBI:59789"/>
    </ligand>
</feature>
<comment type="subunit">
    <text evidence="1">Monomer.</text>
</comment>
<keyword evidence="1" id="KW-0698">rRNA processing</keyword>
<feature type="binding site" evidence="1">
    <location>
        <position position="164"/>
    </location>
    <ligand>
        <name>S-adenosyl-L-methionine</name>
        <dbReference type="ChEBI" id="CHEBI:59789"/>
    </ligand>
</feature>
<feature type="binding site" evidence="1">
    <location>
        <begin position="143"/>
        <end position="144"/>
    </location>
    <ligand>
        <name>S-adenosyl-L-methionine</name>
        <dbReference type="ChEBI" id="CHEBI:59789"/>
    </ligand>
</feature>
<evidence type="ECO:0000313" key="3">
    <source>
        <dbReference type="Proteomes" id="UP000595917"/>
    </source>
</evidence>
<comment type="similarity">
    <text evidence="1">Belongs to the RlmJ family.</text>
</comment>
<evidence type="ECO:0000256" key="1">
    <source>
        <dbReference type="HAMAP-Rule" id="MF_00934"/>
    </source>
</evidence>
<evidence type="ECO:0000313" key="2">
    <source>
        <dbReference type="EMBL" id="QQO11118.1"/>
    </source>
</evidence>
<dbReference type="Pfam" id="PF04378">
    <property type="entry name" value="RsmJ"/>
    <property type="match status" value="1"/>
</dbReference>
<feature type="active site" description="Proton acceptor" evidence="1">
    <location>
        <position position="164"/>
    </location>
</feature>
<dbReference type="PANTHER" id="PTHR37426:SF1">
    <property type="entry name" value="RIBOSOMAL RNA LARGE SUBUNIT METHYLTRANSFERASE J"/>
    <property type="match status" value="1"/>
</dbReference>
<dbReference type="Gene3D" id="3.40.50.150">
    <property type="entry name" value="Vaccinia Virus protein VP39"/>
    <property type="match status" value="1"/>
</dbReference>
<keyword evidence="3" id="KW-1185">Reference proteome</keyword>
<dbReference type="PANTHER" id="PTHR37426">
    <property type="entry name" value="RIBOSOMAL RNA LARGE SUBUNIT METHYLTRANSFERASE J"/>
    <property type="match status" value="1"/>
</dbReference>
<feature type="binding site" evidence="1">
    <location>
        <position position="42"/>
    </location>
    <ligand>
        <name>S-adenosyl-L-methionine</name>
        <dbReference type="ChEBI" id="CHEBI:59789"/>
    </ligand>
</feature>
<proteinExistence type="inferred from homology"/>
<dbReference type="KEGG" id="bhc:JFL75_09435"/>
<dbReference type="AlphaFoldDB" id="A0A7T8BDC8"/>
<keyword evidence="1" id="KW-0808">Transferase</keyword>
<comment type="function">
    <text evidence="1">Specifically methylates the adenine in position 2030 of 23S rRNA.</text>
</comment>
<dbReference type="EC" id="2.1.1.266" evidence="1"/>
<feature type="binding site" evidence="1">
    <location>
        <position position="100"/>
    </location>
    <ligand>
        <name>S-adenosyl-L-methionine</name>
        <dbReference type="ChEBI" id="CHEBI:59789"/>
    </ligand>
</feature>
<feature type="site" description="Interaction with substrate rRNA" evidence="1">
    <location>
        <position position="4"/>
    </location>
</feature>